<accession>A0ABR8K858</accession>
<sequence>MNNSMMVIFPYKHNQTWVFDDERMELIQEPFVSGIPEMIDILVEGIANVDEGFKLLFSANPFPGYHAELIWLRSEYNGHWYYWNKNNLEGWLCPALLKYFSEPPNKIYCKAESLYL</sequence>
<name>A0ABR8K858_9NOSO</name>
<evidence type="ECO:0000313" key="1">
    <source>
        <dbReference type="EMBL" id="MBD2734302.1"/>
    </source>
</evidence>
<gene>
    <name evidence="1" type="ORF">H6H03_10315</name>
</gene>
<organism evidence="1 2">
    <name type="scientific">Nostoc paludosum FACHB-159</name>
    <dbReference type="NCBI Taxonomy" id="2692908"/>
    <lineage>
        <taxon>Bacteria</taxon>
        <taxon>Bacillati</taxon>
        <taxon>Cyanobacteriota</taxon>
        <taxon>Cyanophyceae</taxon>
        <taxon>Nostocales</taxon>
        <taxon>Nostocaceae</taxon>
        <taxon>Nostoc</taxon>
    </lineage>
</organism>
<protein>
    <recommendedName>
        <fullName evidence="3">WW domain-containing protein</fullName>
    </recommendedName>
</protein>
<evidence type="ECO:0000313" key="2">
    <source>
        <dbReference type="Proteomes" id="UP000637383"/>
    </source>
</evidence>
<dbReference type="InterPro" id="IPR046562">
    <property type="entry name" value="DUF6717"/>
</dbReference>
<dbReference type="Proteomes" id="UP000637383">
    <property type="component" value="Unassembled WGS sequence"/>
</dbReference>
<comment type="caution">
    <text evidence="1">The sequence shown here is derived from an EMBL/GenBank/DDBJ whole genome shotgun (WGS) entry which is preliminary data.</text>
</comment>
<keyword evidence="2" id="KW-1185">Reference proteome</keyword>
<evidence type="ECO:0008006" key="3">
    <source>
        <dbReference type="Google" id="ProtNLM"/>
    </source>
</evidence>
<dbReference type="EMBL" id="JACJTU010000008">
    <property type="protein sequence ID" value="MBD2734302.1"/>
    <property type="molecule type" value="Genomic_DNA"/>
</dbReference>
<proteinExistence type="predicted"/>
<dbReference type="Pfam" id="PF20475">
    <property type="entry name" value="DUF6717"/>
    <property type="match status" value="1"/>
</dbReference>
<reference evidence="1 2" key="1">
    <citation type="journal article" date="2020" name="ISME J.">
        <title>Comparative genomics reveals insights into cyanobacterial evolution and habitat adaptation.</title>
        <authorList>
            <person name="Chen M.Y."/>
            <person name="Teng W.K."/>
            <person name="Zhao L."/>
            <person name="Hu C.X."/>
            <person name="Zhou Y.K."/>
            <person name="Han B.P."/>
            <person name="Song L.R."/>
            <person name="Shu W.S."/>
        </authorList>
    </citation>
    <scope>NUCLEOTIDE SEQUENCE [LARGE SCALE GENOMIC DNA]</scope>
    <source>
        <strain evidence="1 2">FACHB-159</strain>
    </source>
</reference>